<protein>
    <submittedName>
        <fullName evidence="7">Uncharacterized protein</fullName>
    </submittedName>
</protein>
<dbReference type="SUPFAM" id="SSF51735">
    <property type="entry name" value="NAD(P)-binding Rossmann-fold domains"/>
    <property type="match status" value="1"/>
</dbReference>
<dbReference type="InterPro" id="IPR011032">
    <property type="entry name" value="GroES-like_sf"/>
</dbReference>
<name>A0ABS8V2Y9_DATST</name>
<evidence type="ECO:0000256" key="4">
    <source>
        <dbReference type="ARBA" id="ARBA00022946"/>
    </source>
</evidence>
<sequence length="191" mass="20917">MLSQQSYFPEAAMSPPSMAAVYERYGPVDTVISEKDVCVRMLAAPINPADINRIEGAWQTYMVEEESLWHKIGKSTPIEYAATVSVNPVSALRMLHEFVTLKPGDTIVQNGATSMVGQCVIQLARVRGIHSINIIRDKPGSDEVKEKLIKLGADKVFTESELDVARVKSLLPPSPSPCTPISQLPPLIVFV</sequence>
<dbReference type="InterPro" id="IPR036291">
    <property type="entry name" value="NAD(P)-bd_dom_sf"/>
</dbReference>
<proteinExistence type="inferred from homology"/>
<dbReference type="Gene3D" id="3.40.50.720">
    <property type="entry name" value="NAD(P)-binding Rossmann-like Domain"/>
    <property type="match status" value="1"/>
</dbReference>
<evidence type="ECO:0000256" key="2">
    <source>
        <dbReference type="ARBA" id="ARBA00010371"/>
    </source>
</evidence>
<dbReference type="Proteomes" id="UP000823775">
    <property type="component" value="Unassembled WGS sequence"/>
</dbReference>
<dbReference type="PANTHER" id="PTHR43981:SF8">
    <property type="entry name" value="TRANS-2-ENOYL-COA REDUCTASE, MITOCHONDRIAL-RELATED"/>
    <property type="match status" value="1"/>
</dbReference>
<evidence type="ECO:0000256" key="3">
    <source>
        <dbReference type="ARBA" id="ARBA00022857"/>
    </source>
</evidence>
<dbReference type="InterPro" id="IPR051034">
    <property type="entry name" value="Mito_Enoyl-ACP_Reductase"/>
</dbReference>
<accession>A0ABS8V2Y9</accession>
<evidence type="ECO:0000256" key="6">
    <source>
        <dbReference type="ARBA" id="ARBA00023128"/>
    </source>
</evidence>
<dbReference type="Gene3D" id="3.90.180.10">
    <property type="entry name" value="Medium-chain alcohol dehydrogenases, catalytic domain"/>
    <property type="match status" value="2"/>
</dbReference>
<evidence type="ECO:0000256" key="1">
    <source>
        <dbReference type="ARBA" id="ARBA00004173"/>
    </source>
</evidence>
<keyword evidence="5" id="KW-0560">Oxidoreductase</keyword>
<keyword evidence="8" id="KW-1185">Reference proteome</keyword>
<reference evidence="7 8" key="1">
    <citation type="journal article" date="2021" name="BMC Genomics">
        <title>Datura genome reveals duplications of psychoactive alkaloid biosynthetic genes and high mutation rate following tissue culture.</title>
        <authorList>
            <person name="Rajewski A."/>
            <person name="Carter-House D."/>
            <person name="Stajich J."/>
            <person name="Litt A."/>
        </authorList>
    </citation>
    <scope>NUCLEOTIDE SEQUENCE [LARGE SCALE GENOMIC DNA]</scope>
    <source>
        <strain evidence="7">AR-01</strain>
    </source>
</reference>
<evidence type="ECO:0000313" key="7">
    <source>
        <dbReference type="EMBL" id="MCD9641471.1"/>
    </source>
</evidence>
<dbReference type="PANTHER" id="PTHR43981">
    <property type="entry name" value="ENOYL-[ACYL-CARRIER-PROTEIN] REDUCTASE, MITOCHONDRIAL"/>
    <property type="match status" value="1"/>
</dbReference>
<gene>
    <name evidence="7" type="ORF">HAX54_027666</name>
</gene>
<comment type="subcellular location">
    <subcellularLocation>
        <location evidence="1">Mitochondrion</location>
    </subcellularLocation>
</comment>
<keyword evidence="6" id="KW-0496">Mitochondrion</keyword>
<comment type="caution">
    <text evidence="7">The sequence shown here is derived from an EMBL/GenBank/DDBJ whole genome shotgun (WGS) entry which is preliminary data.</text>
</comment>
<keyword evidence="3" id="KW-0521">NADP</keyword>
<comment type="similarity">
    <text evidence="2">Belongs to the zinc-containing alcohol dehydrogenase family. Quinone oxidoreductase subfamily.</text>
</comment>
<keyword evidence="4" id="KW-0809">Transit peptide</keyword>
<dbReference type="SUPFAM" id="SSF50129">
    <property type="entry name" value="GroES-like"/>
    <property type="match status" value="1"/>
</dbReference>
<organism evidence="7 8">
    <name type="scientific">Datura stramonium</name>
    <name type="common">Jimsonweed</name>
    <name type="synonym">Common thornapple</name>
    <dbReference type="NCBI Taxonomy" id="4076"/>
    <lineage>
        <taxon>Eukaryota</taxon>
        <taxon>Viridiplantae</taxon>
        <taxon>Streptophyta</taxon>
        <taxon>Embryophyta</taxon>
        <taxon>Tracheophyta</taxon>
        <taxon>Spermatophyta</taxon>
        <taxon>Magnoliopsida</taxon>
        <taxon>eudicotyledons</taxon>
        <taxon>Gunneridae</taxon>
        <taxon>Pentapetalae</taxon>
        <taxon>asterids</taxon>
        <taxon>lamiids</taxon>
        <taxon>Solanales</taxon>
        <taxon>Solanaceae</taxon>
        <taxon>Solanoideae</taxon>
        <taxon>Datureae</taxon>
        <taxon>Datura</taxon>
    </lineage>
</organism>
<evidence type="ECO:0000313" key="8">
    <source>
        <dbReference type="Proteomes" id="UP000823775"/>
    </source>
</evidence>
<dbReference type="EMBL" id="JACEIK010003374">
    <property type="protein sequence ID" value="MCD9641471.1"/>
    <property type="molecule type" value="Genomic_DNA"/>
</dbReference>
<evidence type="ECO:0000256" key="5">
    <source>
        <dbReference type="ARBA" id="ARBA00023002"/>
    </source>
</evidence>